<protein>
    <recommendedName>
        <fullName evidence="2">Rad50/SbcC-type AAA domain-containing protein</fullName>
    </recommendedName>
</protein>
<dbReference type="GO" id="GO:0016887">
    <property type="term" value="F:ATP hydrolysis activity"/>
    <property type="evidence" value="ECO:0007669"/>
    <property type="project" value="InterPro"/>
</dbReference>
<organism evidence="3 4">
    <name type="scientific">Aerophobetes bacterium</name>
    <dbReference type="NCBI Taxonomy" id="2030807"/>
    <lineage>
        <taxon>Bacteria</taxon>
        <taxon>Candidatus Aerophobota</taxon>
    </lineage>
</organism>
<gene>
    <name evidence="3" type="ORF">E3J95_03800</name>
</gene>
<dbReference type="SUPFAM" id="SSF52540">
    <property type="entry name" value="P-loop containing nucleoside triphosphate hydrolases"/>
    <property type="match status" value="1"/>
</dbReference>
<dbReference type="Pfam" id="PF13476">
    <property type="entry name" value="AAA_23"/>
    <property type="match status" value="1"/>
</dbReference>
<feature type="domain" description="Rad50/SbcC-type AAA" evidence="2">
    <location>
        <begin position="22"/>
        <end position="253"/>
    </location>
</feature>
<evidence type="ECO:0000256" key="1">
    <source>
        <dbReference type="SAM" id="Phobius"/>
    </source>
</evidence>
<evidence type="ECO:0000259" key="2">
    <source>
        <dbReference type="Pfam" id="PF13476"/>
    </source>
</evidence>
<name>A0A523QJD4_UNCAE</name>
<sequence length="651" mass="73817">MMAIRIDRIKVNRGGPLENDFRLEPGDVNLIYGHNETGKTYIVESIINLLFRTGRKSAIDWNLRDWDFAGSIIVSGLEDRPVTFTRTGKKLEDYWKEETGLPQDFSRLLVVKEGETLLAHEEDGVGRDILKNYLSGEGLLDRIEERISATLRKANVQGGQIIGSKMGVIKDKDELRKDLKKLDSLLKEVEDGYTSGVIYDLQQKQETIRAEFEKLAKAKCYYATCLQTEKKALNQKRESLPSEEELSKIESDISVYESKRNEADDKLDTMRKLESVTESYRWAEKALNVYKEITSGQAVTGPKPIYMIFALIFLVGAVATGFLNLRIPLAICAAGSLAFSIFYFVGAQRALAMAGASKELERLETEFRSRYGSELTDRALLEAQVEKLREDYFRVAGLKKDLEEELIPELKSRESSIRGDLKKLIGNELPPQEWRSTISESRSKLSSLTGKINSLDMELASLAVPEEDLLDQDPGIEWDANRYKVLEGELTEIKEALSEEFRKLDLLRTRIAQETYLDSTDWEELITALRDMRDKIVQEYRLITAEILAKVQLNTVIQELREEENTRIASGLESAELTKPLHVITGCYKGIRHEVDRGLILITDEDEEYPLGTVSTGAKEQAFLAMRMGFSSIIMKGQTAFLILDDAFQHS</sequence>
<dbReference type="Gene3D" id="3.40.50.300">
    <property type="entry name" value="P-loop containing nucleotide triphosphate hydrolases"/>
    <property type="match status" value="2"/>
</dbReference>
<keyword evidence="1" id="KW-0472">Membrane</keyword>
<dbReference type="InterPro" id="IPR038729">
    <property type="entry name" value="Rad50/SbcC_AAA"/>
</dbReference>
<dbReference type="PANTHER" id="PTHR41259:SF1">
    <property type="entry name" value="DOUBLE-STRAND BREAK REPAIR RAD50 ATPASE, PUTATIVE-RELATED"/>
    <property type="match status" value="1"/>
</dbReference>
<feature type="transmembrane region" description="Helical" evidence="1">
    <location>
        <begin position="305"/>
        <end position="322"/>
    </location>
</feature>
<dbReference type="EMBL" id="SOKU01000181">
    <property type="protein sequence ID" value="TES85717.1"/>
    <property type="molecule type" value="Genomic_DNA"/>
</dbReference>
<dbReference type="GO" id="GO:0006302">
    <property type="term" value="P:double-strand break repair"/>
    <property type="evidence" value="ECO:0007669"/>
    <property type="project" value="InterPro"/>
</dbReference>
<keyword evidence="1" id="KW-0812">Transmembrane</keyword>
<reference evidence="3 4" key="1">
    <citation type="submission" date="2019-03" db="EMBL/GenBank/DDBJ databases">
        <title>Metabolic potential of uncultured bacteria and archaea associated with petroleum seepage in deep-sea sediments.</title>
        <authorList>
            <person name="Dong X."/>
            <person name="Hubert C."/>
        </authorList>
    </citation>
    <scope>NUCLEOTIDE SEQUENCE [LARGE SCALE GENOMIC DNA]</scope>
    <source>
        <strain evidence="3">E44_bin92</strain>
    </source>
</reference>
<evidence type="ECO:0000313" key="3">
    <source>
        <dbReference type="EMBL" id="TES85717.1"/>
    </source>
</evidence>
<dbReference type="Proteomes" id="UP000320781">
    <property type="component" value="Unassembled WGS sequence"/>
</dbReference>
<dbReference type="AlphaFoldDB" id="A0A523QJD4"/>
<dbReference type="PANTHER" id="PTHR41259">
    <property type="entry name" value="DOUBLE-STRAND BREAK REPAIR RAD50 ATPASE, PUTATIVE-RELATED"/>
    <property type="match status" value="1"/>
</dbReference>
<proteinExistence type="predicted"/>
<feature type="transmembrane region" description="Helical" evidence="1">
    <location>
        <begin position="328"/>
        <end position="345"/>
    </location>
</feature>
<accession>A0A523QJD4</accession>
<comment type="caution">
    <text evidence="3">The sequence shown here is derived from an EMBL/GenBank/DDBJ whole genome shotgun (WGS) entry which is preliminary data.</text>
</comment>
<keyword evidence="1" id="KW-1133">Transmembrane helix</keyword>
<evidence type="ECO:0000313" key="4">
    <source>
        <dbReference type="Proteomes" id="UP000320781"/>
    </source>
</evidence>
<dbReference type="InterPro" id="IPR027417">
    <property type="entry name" value="P-loop_NTPase"/>
</dbReference>
<feature type="non-terminal residue" evidence="3">
    <location>
        <position position="651"/>
    </location>
</feature>